<protein>
    <submittedName>
        <fullName evidence="2">Uncharacterized protein</fullName>
    </submittedName>
</protein>
<evidence type="ECO:0000256" key="1">
    <source>
        <dbReference type="SAM" id="MobiDB-lite"/>
    </source>
</evidence>
<reference evidence="2" key="1">
    <citation type="journal article" date="2022" name="bioRxiv">
        <title>Deciphering the potential niche of two novel black yeast fungi from a biological soil crust based on their genomes, phenotypes, and melanin regulation.</title>
        <authorList>
            <consortium name="DOE Joint Genome Institute"/>
            <person name="Carr E.C."/>
            <person name="Barton Q."/>
            <person name="Grambo S."/>
            <person name="Sullivan M."/>
            <person name="Renfro C.M."/>
            <person name="Kuo A."/>
            <person name="Pangilinan J."/>
            <person name="Lipzen A."/>
            <person name="Keymanesh K."/>
            <person name="Savage E."/>
            <person name="Barry K."/>
            <person name="Grigoriev I.V."/>
            <person name="Riekhof W.R."/>
            <person name="Harris S.S."/>
        </authorList>
    </citation>
    <scope>NUCLEOTIDE SEQUENCE</scope>
    <source>
        <strain evidence="2">JF 03-4F</strain>
    </source>
</reference>
<gene>
    <name evidence="2" type="ORF">EDD36DRAFT_415227</name>
</gene>
<feature type="region of interest" description="Disordered" evidence="1">
    <location>
        <begin position="168"/>
        <end position="221"/>
    </location>
</feature>
<evidence type="ECO:0000313" key="2">
    <source>
        <dbReference type="EMBL" id="KAI1616324.1"/>
    </source>
</evidence>
<keyword evidence="3" id="KW-1185">Reference proteome</keyword>
<dbReference type="Proteomes" id="UP001203852">
    <property type="component" value="Unassembled WGS sequence"/>
</dbReference>
<evidence type="ECO:0000313" key="3">
    <source>
        <dbReference type="Proteomes" id="UP001203852"/>
    </source>
</evidence>
<accession>A0AAN6E3B3</accession>
<feature type="compositionally biased region" description="Polar residues" evidence="1">
    <location>
        <begin position="207"/>
        <end position="217"/>
    </location>
</feature>
<name>A0AAN6E3B3_9EURO</name>
<dbReference type="AlphaFoldDB" id="A0AAN6E3B3"/>
<sequence>MHDKEALCLYSPKMFDVAVLPKFAPMEGYQLFQDALIMPLDLDQNHSSDAYLFSEYDDNTTLSTAGSPSTPSSEIATLSPSWSFLPKERGMDLSSWDATPDWIKRRSPRSYDLDDGILGRKKRRHLDEPHDLVVASVEPHEARPNNSGTPFRFVEITPDNILSGEVHRAKGEWKRGRPRRKSASNAKSKVAITTGGQCGMDRIDTEPSGQPTTSYGQTAARHEPSLFQPVFDQLLVTEQERDFFAGLFAPSFLD</sequence>
<comment type="caution">
    <text evidence="2">The sequence shown here is derived from an EMBL/GenBank/DDBJ whole genome shotgun (WGS) entry which is preliminary data.</text>
</comment>
<dbReference type="EMBL" id="MU404351">
    <property type="protein sequence ID" value="KAI1616324.1"/>
    <property type="molecule type" value="Genomic_DNA"/>
</dbReference>
<proteinExistence type="predicted"/>
<organism evidence="2 3">
    <name type="scientific">Exophiala viscosa</name>
    <dbReference type="NCBI Taxonomy" id="2486360"/>
    <lineage>
        <taxon>Eukaryota</taxon>
        <taxon>Fungi</taxon>
        <taxon>Dikarya</taxon>
        <taxon>Ascomycota</taxon>
        <taxon>Pezizomycotina</taxon>
        <taxon>Eurotiomycetes</taxon>
        <taxon>Chaetothyriomycetidae</taxon>
        <taxon>Chaetothyriales</taxon>
        <taxon>Herpotrichiellaceae</taxon>
        <taxon>Exophiala</taxon>
    </lineage>
</organism>